<reference evidence="1" key="1">
    <citation type="journal article" date="2011" name="Syst. Biol.">
        <title>A Species Tree for the Australo-Papuan Fairy-wrens and Allies (Aves: Maluridae).</title>
        <authorList>
            <person name="Lee J.Y."/>
            <person name="Joseph L."/>
            <person name="Edwards S.V."/>
        </authorList>
    </citation>
    <scope>NUCLEOTIDE SEQUENCE</scope>
</reference>
<dbReference type="AlphaFoldDB" id="G3M2J0"/>
<sequence>EPRARLVGAGSKEPGRMAFSGVLNPCWSPLSSFTHHLCSHASMITKIAPAWIGYCCCFSSFWRGLVASSVKGKQVPCGTGMTPGWHLQFLLSMSLIPLT</sequence>
<protein>
    <submittedName>
        <fullName evidence="1">Troponin T type 3</fullName>
    </submittedName>
</protein>
<accession>G3M2J0</accession>
<proteinExistence type="predicted"/>
<name>G3M2J0_9PASS</name>
<organism evidence="1">
    <name type="scientific">Malurus leucopterus</name>
    <name type="common">white-winged fairy-wren</name>
    <dbReference type="NCBI Taxonomy" id="228326"/>
    <lineage>
        <taxon>Eukaryota</taxon>
        <taxon>Metazoa</taxon>
        <taxon>Chordata</taxon>
        <taxon>Craniata</taxon>
        <taxon>Vertebrata</taxon>
        <taxon>Euteleostomi</taxon>
        <taxon>Archelosauria</taxon>
        <taxon>Archosauria</taxon>
        <taxon>Dinosauria</taxon>
        <taxon>Saurischia</taxon>
        <taxon>Theropoda</taxon>
        <taxon>Coelurosauria</taxon>
        <taxon>Aves</taxon>
        <taxon>Neognathae</taxon>
        <taxon>Neoaves</taxon>
        <taxon>Telluraves</taxon>
        <taxon>Australaves</taxon>
        <taxon>Passeriformes</taxon>
        <taxon>Meliphagoidea</taxon>
        <taxon>Maluridae</taxon>
        <taxon>Malurus</taxon>
    </lineage>
</organism>
<evidence type="ECO:0000313" key="1">
    <source>
        <dbReference type="EMBL" id="AEN85127.1"/>
    </source>
</evidence>
<feature type="non-terminal residue" evidence="1">
    <location>
        <position position="99"/>
    </location>
</feature>
<feature type="non-terminal residue" evidence="1">
    <location>
        <position position="1"/>
    </location>
</feature>
<gene>
    <name evidence="1" type="primary">TNNT3</name>
</gene>
<dbReference type="EMBL" id="JN598562">
    <property type="protein sequence ID" value="AEN85127.1"/>
    <property type="molecule type" value="Genomic_DNA"/>
</dbReference>
<dbReference type="EMBL" id="JN598561">
    <property type="protein sequence ID" value="AEN85126.1"/>
    <property type="molecule type" value="Genomic_DNA"/>
</dbReference>